<reference evidence="7 8" key="1">
    <citation type="submission" date="2017-05" db="EMBL/GenBank/DDBJ databases">
        <authorList>
            <person name="Song R."/>
            <person name="Chenine A.L."/>
            <person name="Ruprecht R.M."/>
        </authorList>
    </citation>
    <scope>NUCLEOTIDE SEQUENCE [LARGE SCALE GENOMIC DNA]</scope>
    <source>
        <strain evidence="7 8">DSM 26136</strain>
    </source>
</reference>
<evidence type="ECO:0000256" key="2">
    <source>
        <dbReference type="ARBA" id="ARBA00013855"/>
    </source>
</evidence>
<dbReference type="AlphaFoldDB" id="A0A1Y0EJ99"/>
<protein>
    <recommendedName>
        <fullName evidence="2">Cell shape-determining protein MreC</fullName>
    </recommendedName>
    <alternativeName>
        <fullName evidence="4">Cell shape protein MreC</fullName>
    </alternativeName>
</protein>
<comment type="similarity">
    <text evidence="1">Belongs to the MreC family.</text>
</comment>
<dbReference type="NCBIfam" id="TIGR00219">
    <property type="entry name" value="mreC"/>
    <property type="match status" value="1"/>
</dbReference>
<dbReference type="Proteomes" id="UP000196138">
    <property type="component" value="Chromosome"/>
</dbReference>
<dbReference type="KEGG" id="cser:CCO03_01535"/>
<evidence type="ECO:0000256" key="1">
    <source>
        <dbReference type="ARBA" id="ARBA00009369"/>
    </source>
</evidence>
<evidence type="ECO:0000313" key="7">
    <source>
        <dbReference type="EMBL" id="ARU03540.1"/>
    </source>
</evidence>
<dbReference type="EMBL" id="CP021455">
    <property type="protein sequence ID" value="ARU03540.1"/>
    <property type="molecule type" value="Genomic_DNA"/>
</dbReference>
<organism evidence="7 8">
    <name type="scientific">Comamonas serinivorans</name>
    <dbReference type="NCBI Taxonomy" id="1082851"/>
    <lineage>
        <taxon>Bacteria</taxon>
        <taxon>Pseudomonadati</taxon>
        <taxon>Pseudomonadota</taxon>
        <taxon>Betaproteobacteria</taxon>
        <taxon>Burkholderiales</taxon>
        <taxon>Comamonadaceae</taxon>
        <taxon>Comamonas</taxon>
    </lineage>
</organism>
<evidence type="ECO:0000256" key="3">
    <source>
        <dbReference type="ARBA" id="ARBA00022960"/>
    </source>
</evidence>
<dbReference type="PANTHER" id="PTHR34138">
    <property type="entry name" value="CELL SHAPE-DETERMINING PROTEIN MREC"/>
    <property type="match status" value="1"/>
</dbReference>
<dbReference type="InterPro" id="IPR042175">
    <property type="entry name" value="Cell/Rod_MreC_2"/>
</dbReference>
<dbReference type="Pfam" id="PF04085">
    <property type="entry name" value="MreC"/>
    <property type="match status" value="1"/>
</dbReference>
<feature type="region of interest" description="Disordered" evidence="5">
    <location>
        <begin position="320"/>
        <end position="384"/>
    </location>
</feature>
<dbReference type="InterPro" id="IPR055342">
    <property type="entry name" value="MreC_beta-barrel_core"/>
</dbReference>
<evidence type="ECO:0000256" key="5">
    <source>
        <dbReference type="SAM" id="MobiDB-lite"/>
    </source>
</evidence>
<dbReference type="GO" id="GO:0008360">
    <property type="term" value="P:regulation of cell shape"/>
    <property type="evidence" value="ECO:0007669"/>
    <property type="project" value="UniProtKB-KW"/>
</dbReference>
<name>A0A1Y0EJ99_9BURK</name>
<dbReference type="Gene3D" id="2.40.10.350">
    <property type="entry name" value="Rod shape-determining protein MreC, domain 2"/>
    <property type="match status" value="1"/>
</dbReference>
<dbReference type="Gene3D" id="2.40.10.340">
    <property type="entry name" value="Rod shape-determining protein MreC, domain 1"/>
    <property type="match status" value="1"/>
</dbReference>
<sequence>MAQSPPPLFDQGPSALSRLMVASALALFLMVADARLGLVQPLRSVIATALTPLQWVALQPIEWAGGLHGYLGDLHEAQAEAASARQQLVALSTRASQVEQLTHENDRLRALLGLNERLDVTGQAAEVLYDTTDPYTRRVVINKGSLQRVKAGSPVLDESGVLGQVTRVYPMLSEVTLLIDRDQVIPVLNTRSGVRGLAHGEPTVGSGMLDLRFMPASTDVQAGDLFTTSGMDGVYPTGLPVAKVLTVEKRSDSPFLRIRMAPLATASDVRHVMVIPPVTRPDELDSLEAEDRQAAASVAETPSLSKRVVGAVAGAIRAGAPTGAASAAAPALPARRGGSAEPATPAPAAAPAAASSPAPAARAPASAARRAAPVRTRAASETSR</sequence>
<dbReference type="OrthoDB" id="9808025at2"/>
<evidence type="ECO:0000259" key="6">
    <source>
        <dbReference type="Pfam" id="PF04085"/>
    </source>
</evidence>
<dbReference type="InterPro" id="IPR007221">
    <property type="entry name" value="MreC"/>
</dbReference>
<evidence type="ECO:0000313" key="8">
    <source>
        <dbReference type="Proteomes" id="UP000196138"/>
    </source>
</evidence>
<accession>A0A1Y0EJ99</accession>
<dbReference type="InterPro" id="IPR042177">
    <property type="entry name" value="Cell/Rod_1"/>
</dbReference>
<gene>
    <name evidence="7" type="ORF">CCO03_01535</name>
</gene>
<feature type="domain" description="Rod shape-determining protein MreC beta-barrel core" evidence="6">
    <location>
        <begin position="127"/>
        <end position="275"/>
    </location>
</feature>
<dbReference type="GO" id="GO:0005886">
    <property type="term" value="C:plasma membrane"/>
    <property type="evidence" value="ECO:0007669"/>
    <property type="project" value="TreeGrafter"/>
</dbReference>
<evidence type="ECO:0000256" key="4">
    <source>
        <dbReference type="ARBA" id="ARBA00032089"/>
    </source>
</evidence>
<keyword evidence="8" id="KW-1185">Reference proteome</keyword>
<dbReference type="RefSeq" id="WP_087276329.1">
    <property type="nucleotide sequence ID" value="NZ_CP021455.1"/>
</dbReference>
<dbReference type="PANTHER" id="PTHR34138:SF1">
    <property type="entry name" value="CELL SHAPE-DETERMINING PROTEIN MREC"/>
    <property type="match status" value="1"/>
</dbReference>
<keyword evidence="3" id="KW-0133">Cell shape</keyword>
<proteinExistence type="inferred from homology"/>